<dbReference type="AlphaFoldDB" id="A0A0G4BA55"/>
<dbReference type="GO" id="GO:0000774">
    <property type="term" value="F:adenyl-nucleotide exchange factor activity"/>
    <property type="evidence" value="ECO:0007669"/>
    <property type="project" value="InterPro"/>
</dbReference>
<dbReference type="HAMAP" id="MF_01151">
    <property type="entry name" value="GrpE"/>
    <property type="match status" value="1"/>
</dbReference>
<evidence type="ECO:0000256" key="5">
    <source>
        <dbReference type="SAM" id="Coils"/>
    </source>
</evidence>
<dbReference type="PANTHER" id="PTHR21237:SF23">
    <property type="entry name" value="GRPE PROTEIN HOMOLOG, MITOCHONDRIAL"/>
    <property type="match status" value="1"/>
</dbReference>
<dbReference type="InterPro" id="IPR013805">
    <property type="entry name" value="GrpE_CC"/>
</dbReference>
<dbReference type="EMBL" id="CP011216">
    <property type="protein sequence ID" value="AKM84500.1"/>
    <property type="molecule type" value="Genomic_DNA"/>
</dbReference>
<dbReference type="GO" id="GO:0051082">
    <property type="term" value="F:unfolded protein binding"/>
    <property type="evidence" value="ECO:0007669"/>
    <property type="project" value="TreeGrafter"/>
</dbReference>
<dbReference type="InterPro" id="IPR009012">
    <property type="entry name" value="GrpE_head"/>
</dbReference>
<dbReference type="PRINTS" id="PR00773">
    <property type="entry name" value="GRPEPROTEIN"/>
</dbReference>
<dbReference type="Pfam" id="PF01025">
    <property type="entry name" value="GrpE"/>
    <property type="match status" value="1"/>
</dbReference>
<accession>A0A0G4BA55</accession>
<dbReference type="Proteomes" id="UP000035659">
    <property type="component" value="Chromosome"/>
</dbReference>
<keyword evidence="3 6" id="KW-0346">Stress response</keyword>
<reference evidence="6 7" key="1">
    <citation type="journal article" date="2015" name="Nature">
        <title>rRNA introns, odd ribosomes, and small enigmatic genomes across a large radiation of phyla.</title>
        <authorList>
            <person name="Brown C.T."/>
            <person name="Hug L.A."/>
            <person name="Thomas B.C."/>
            <person name="Sharon I."/>
            <person name="Castelle C.J."/>
            <person name="Singh A."/>
            <person name="Wilkins M.J."/>
            <person name="Williams K.H."/>
            <person name="Banfield J.F."/>
        </authorList>
    </citation>
    <scope>NUCLEOTIDE SEQUENCE [LARGE SCALE GENOMIC DNA]</scope>
</reference>
<dbReference type="GO" id="GO:0005737">
    <property type="term" value="C:cytoplasm"/>
    <property type="evidence" value="ECO:0007669"/>
    <property type="project" value="UniProtKB-SubCell"/>
</dbReference>
<organism evidence="6 7">
    <name type="scientific">candidate division Kazan bacterium GW2011_GWA1_50_15</name>
    <dbReference type="NCBI Taxonomy" id="1620412"/>
    <lineage>
        <taxon>Bacteria</taxon>
        <taxon>Bacteria division Kazan-3B-28</taxon>
    </lineage>
</organism>
<evidence type="ECO:0000256" key="4">
    <source>
        <dbReference type="RuleBase" id="RU004478"/>
    </source>
</evidence>
<keyword evidence="5" id="KW-0175">Coiled coil</keyword>
<dbReference type="Gene3D" id="2.30.22.10">
    <property type="entry name" value="Head domain of nucleotide exchange factor GrpE"/>
    <property type="match status" value="1"/>
</dbReference>
<evidence type="ECO:0000313" key="7">
    <source>
        <dbReference type="Proteomes" id="UP000035659"/>
    </source>
</evidence>
<sequence>MTEWEVMDKKHDKKSESAKEQLVDWEDVAKRAMADLDNYRKDAEKRQMEMVQFLKANSLIKFLEIYDDLNRAVEFVTDEKAKQGLLEVQKKFKDYLHQDGLDEIEFKAGDEFNPILAEAVSYEENEVGEGKVIETLEVGLKYNDRVIKPARVRVAK</sequence>
<comment type="subcellular location">
    <subcellularLocation>
        <location evidence="3">Cytoplasm</location>
    </subcellularLocation>
</comment>
<proteinExistence type="inferred from homology"/>
<dbReference type="GO" id="GO:0051087">
    <property type="term" value="F:protein-folding chaperone binding"/>
    <property type="evidence" value="ECO:0007669"/>
    <property type="project" value="InterPro"/>
</dbReference>
<dbReference type="KEGG" id="bgw:VE98_C0001G0041"/>
<dbReference type="STRING" id="1620412.VE98_C0001G0041"/>
<evidence type="ECO:0000313" key="6">
    <source>
        <dbReference type="EMBL" id="AKM84500.1"/>
    </source>
</evidence>
<dbReference type="SUPFAM" id="SSF51064">
    <property type="entry name" value="Head domain of nucleotide exchange factor GrpE"/>
    <property type="match status" value="1"/>
</dbReference>
<evidence type="ECO:0000256" key="3">
    <source>
        <dbReference type="HAMAP-Rule" id="MF_01151"/>
    </source>
</evidence>
<dbReference type="PANTHER" id="PTHR21237">
    <property type="entry name" value="GRPE PROTEIN"/>
    <property type="match status" value="1"/>
</dbReference>
<comment type="similarity">
    <text evidence="1 3 4">Belongs to the GrpE family.</text>
</comment>
<keyword evidence="2 3" id="KW-0143">Chaperone</keyword>
<feature type="coiled-coil region" evidence="5">
    <location>
        <begin position="22"/>
        <end position="49"/>
    </location>
</feature>
<dbReference type="GO" id="GO:0006457">
    <property type="term" value="P:protein folding"/>
    <property type="evidence" value="ECO:0007669"/>
    <property type="project" value="InterPro"/>
</dbReference>
<dbReference type="InterPro" id="IPR000740">
    <property type="entry name" value="GrpE"/>
</dbReference>
<comment type="subunit">
    <text evidence="3">Homodimer.</text>
</comment>
<comment type="function">
    <text evidence="3">Participates actively in the response to hyperosmotic and heat shock by preventing the aggregation of stress-denatured proteins, in association with DnaK and GrpE. It is the nucleotide exchange factor for DnaK and may function as a thermosensor. Unfolded proteins bind initially to DnaJ; upon interaction with the DnaJ-bound protein, DnaK hydrolyzes its bound ATP, resulting in the formation of a stable complex. GrpE releases ADP from DnaK; ATP binding to DnaK triggers the release of the substrate protein, thus completing the reaction cycle. Several rounds of ATP-dependent interactions between DnaJ, DnaK and GrpE are required for fully efficient folding.</text>
</comment>
<dbReference type="SUPFAM" id="SSF58014">
    <property type="entry name" value="Coiled-coil domain of nucleotide exchange factor GrpE"/>
    <property type="match status" value="1"/>
</dbReference>
<evidence type="ECO:0000256" key="2">
    <source>
        <dbReference type="ARBA" id="ARBA00023186"/>
    </source>
</evidence>
<dbReference type="Gene3D" id="3.90.20.20">
    <property type="match status" value="1"/>
</dbReference>
<keyword evidence="3" id="KW-0963">Cytoplasm</keyword>
<protein>
    <recommendedName>
        <fullName evidence="3">Protein GrpE</fullName>
    </recommendedName>
    <alternativeName>
        <fullName evidence="3">HSP-70 cofactor</fullName>
    </alternativeName>
</protein>
<gene>
    <name evidence="3" type="primary">grpE</name>
    <name evidence="6" type="ORF">VE98_C0001G0041</name>
</gene>
<evidence type="ECO:0000256" key="1">
    <source>
        <dbReference type="ARBA" id="ARBA00009054"/>
    </source>
</evidence>
<dbReference type="GO" id="GO:0042803">
    <property type="term" value="F:protein homodimerization activity"/>
    <property type="evidence" value="ECO:0007669"/>
    <property type="project" value="InterPro"/>
</dbReference>
<name>A0A0G4BA55_UNCK3</name>